<protein>
    <submittedName>
        <fullName evidence="6">ATP-grasp domain-containing protein</fullName>
    </submittedName>
</protein>
<evidence type="ECO:0000256" key="1">
    <source>
        <dbReference type="ARBA" id="ARBA00022598"/>
    </source>
</evidence>
<keyword evidence="7" id="KW-1185">Reference proteome</keyword>
<evidence type="ECO:0000259" key="5">
    <source>
        <dbReference type="PROSITE" id="PS50975"/>
    </source>
</evidence>
<evidence type="ECO:0000313" key="7">
    <source>
        <dbReference type="Proteomes" id="UP000183653"/>
    </source>
</evidence>
<dbReference type="SUPFAM" id="SSF56059">
    <property type="entry name" value="Glutathione synthetase ATP-binding domain-like"/>
    <property type="match status" value="1"/>
</dbReference>
<dbReference type="Proteomes" id="UP000183653">
    <property type="component" value="Chromosome I"/>
</dbReference>
<sequence length="387" mass="43542">MKHIVMIGGHDETFMHYGGLGFDFTVLQLPDSVGPNLTALTDKIHLVSDFCEATVLDKMDEILTTQPVDFIFSFTEDGLLPAARASQRYAIAGMDFDTCEMCIDKALMRTKLEKTEFAVNSETCRTRADVERFFSRHAGAIVLKDPKGSGSENVFIIKDATSLRSTLDELPQENFVMLAEEFLNGREVSVETLTIDSQHRVLAVTNKQLYQTSLAEEQHIISPDNLDSDTLKQLSRYCERLLTAINYKHGPCHIEVIIADGQFHLIEINNRVGGDYIGLLVELTTGVDLFRETLQFHSCAVETTTSEQPVRYEFAGSHLFYEPLDTELLKNYLREVDIIRLVMGEANPPLGRPHTNDDKVGLVVIASHDRKKFYTAIDHLNRLSSAH</sequence>
<dbReference type="GO" id="GO:0016874">
    <property type="term" value="F:ligase activity"/>
    <property type="evidence" value="ECO:0007669"/>
    <property type="project" value="UniProtKB-KW"/>
</dbReference>
<dbReference type="Gene3D" id="3.30.470.20">
    <property type="entry name" value="ATP-grasp fold, B domain"/>
    <property type="match status" value="1"/>
</dbReference>
<dbReference type="Gene3D" id="3.40.50.20">
    <property type="match status" value="1"/>
</dbReference>
<keyword evidence="2 4" id="KW-0547">Nucleotide-binding</keyword>
<dbReference type="Pfam" id="PF13535">
    <property type="entry name" value="ATP-grasp_4"/>
    <property type="match status" value="1"/>
</dbReference>
<evidence type="ECO:0000313" key="6">
    <source>
        <dbReference type="EMBL" id="SDT90975.1"/>
    </source>
</evidence>
<dbReference type="PROSITE" id="PS50975">
    <property type="entry name" value="ATP_GRASP"/>
    <property type="match status" value="1"/>
</dbReference>
<dbReference type="EMBL" id="LT629782">
    <property type="protein sequence ID" value="SDT90975.1"/>
    <property type="molecule type" value="Genomic_DNA"/>
</dbReference>
<proteinExistence type="predicted"/>
<evidence type="ECO:0000256" key="3">
    <source>
        <dbReference type="ARBA" id="ARBA00022840"/>
    </source>
</evidence>
<evidence type="ECO:0000256" key="2">
    <source>
        <dbReference type="ARBA" id="ARBA00022741"/>
    </source>
</evidence>
<dbReference type="PANTHER" id="PTHR43585:SF2">
    <property type="entry name" value="ATP-GRASP ENZYME FSQD"/>
    <property type="match status" value="1"/>
</dbReference>
<keyword evidence="1" id="KW-0436">Ligase</keyword>
<name>A0A1H2E7F4_9PSED</name>
<accession>A0A1H2E7F4</accession>
<dbReference type="AlphaFoldDB" id="A0A1H2E7F4"/>
<evidence type="ECO:0000256" key="4">
    <source>
        <dbReference type="PROSITE-ProRule" id="PRU00409"/>
    </source>
</evidence>
<dbReference type="InterPro" id="IPR011761">
    <property type="entry name" value="ATP-grasp"/>
</dbReference>
<keyword evidence="3 4" id="KW-0067">ATP-binding</keyword>
<dbReference type="InterPro" id="IPR052032">
    <property type="entry name" value="ATP-dep_AA_Ligase"/>
</dbReference>
<dbReference type="OrthoDB" id="24041at2"/>
<dbReference type="GO" id="GO:0046872">
    <property type="term" value="F:metal ion binding"/>
    <property type="evidence" value="ECO:0007669"/>
    <property type="project" value="InterPro"/>
</dbReference>
<dbReference type="GO" id="GO:0005524">
    <property type="term" value="F:ATP binding"/>
    <property type="evidence" value="ECO:0007669"/>
    <property type="project" value="UniProtKB-UniRule"/>
</dbReference>
<feature type="domain" description="ATP-grasp" evidence="5">
    <location>
        <begin position="104"/>
        <end position="298"/>
    </location>
</feature>
<gene>
    <name evidence="6" type="ORF">SAMN04490197_0760</name>
</gene>
<organism evidence="6 7">
    <name type="scientific">Pseudomonas orientalis</name>
    <dbReference type="NCBI Taxonomy" id="76758"/>
    <lineage>
        <taxon>Bacteria</taxon>
        <taxon>Pseudomonadati</taxon>
        <taxon>Pseudomonadota</taxon>
        <taxon>Gammaproteobacteria</taxon>
        <taxon>Pseudomonadales</taxon>
        <taxon>Pseudomonadaceae</taxon>
        <taxon>Pseudomonas</taxon>
    </lineage>
</organism>
<dbReference type="RefSeq" id="WP_057722353.1">
    <property type="nucleotide sequence ID" value="NZ_JYLM01000002.1"/>
</dbReference>
<dbReference type="PANTHER" id="PTHR43585">
    <property type="entry name" value="FUMIPYRROLE BIOSYNTHESIS PROTEIN C"/>
    <property type="match status" value="1"/>
</dbReference>
<reference evidence="6 7" key="1">
    <citation type="submission" date="2016-10" db="EMBL/GenBank/DDBJ databases">
        <authorList>
            <person name="Varghese N."/>
            <person name="Submissions S."/>
        </authorList>
    </citation>
    <scope>NUCLEOTIDE SEQUENCE [LARGE SCALE GENOMIC DNA]</scope>
    <source>
        <strain evidence="6 7">BS2775</strain>
    </source>
</reference>